<evidence type="ECO:0000313" key="2">
    <source>
        <dbReference type="EMBL" id="OGZ37936.1"/>
    </source>
</evidence>
<reference evidence="2 3" key="1">
    <citation type="journal article" date="2016" name="Nat. Commun.">
        <title>Thousands of microbial genomes shed light on interconnected biogeochemical processes in an aquifer system.</title>
        <authorList>
            <person name="Anantharaman K."/>
            <person name="Brown C.T."/>
            <person name="Hug L.A."/>
            <person name="Sharon I."/>
            <person name="Castelle C.J."/>
            <person name="Probst A.J."/>
            <person name="Thomas B.C."/>
            <person name="Singh A."/>
            <person name="Wilkins M.J."/>
            <person name="Karaoz U."/>
            <person name="Brodie E.L."/>
            <person name="Williams K.H."/>
            <person name="Hubbard S.S."/>
            <person name="Banfield J.F."/>
        </authorList>
    </citation>
    <scope>NUCLEOTIDE SEQUENCE [LARGE SCALE GENOMIC DNA]</scope>
</reference>
<dbReference type="InterPro" id="IPR050194">
    <property type="entry name" value="Glycosyltransferase_grp1"/>
</dbReference>
<name>A0A1G2FIR3_9BACT</name>
<organism evidence="2 3">
    <name type="scientific">Candidatus Portnoybacteria bacterium RIFCSPHIGHO2_12_FULL_40_11</name>
    <dbReference type="NCBI Taxonomy" id="1801998"/>
    <lineage>
        <taxon>Bacteria</taxon>
        <taxon>Candidatus Portnoyibacteriota</taxon>
    </lineage>
</organism>
<dbReference type="PANTHER" id="PTHR45947">
    <property type="entry name" value="SULFOQUINOVOSYL TRANSFERASE SQD2"/>
    <property type="match status" value="1"/>
</dbReference>
<dbReference type="Proteomes" id="UP000177247">
    <property type="component" value="Unassembled WGS sequence"/>
</dbReference>
<dbReference type="PANTHER" id="PTHR45947:SF3">
    <property type="entry name" value="SULFOQUINOVOSYL TRANSFERASE SQD2"/>
    <property type="match status" value="1"/>
</dbReference>
<dbReference type="EMBL" id="MHNC01000040">
    <property type="protein sequence ID" value="OGZ37936.1"/>
    <property type="molecule type" value="Genomic_DNA"/>
</dbReference>
<dbReference type="InterPro" id="IPR001296">
    <property type="entry name" value="Glyco_trans_1"/>
</dbReference>
<dbReference type="SUPFAM" id="SSF53756">
    <property type="entry name" value="UDP-Glycosyltransferase/glycogen phosphorylase"/>
    <property type="match status" value="1"/>
</dbReference>
<dbReference type="Gene3D" id="3.40.50.2000">
    <property type="entry name" value="Glycogen Phosphorylase B"/>
    <property type="match status" value="1"/>
</dbReference>
<proteinExistence type="predicted"/>
<dbReference type="Pfam" id="PF00534">
    <property type="entry name" value="Glycos_transf_1"/>
    <property type="match status" value="1"/>
</dbReference>
<accession>A0A1G2FIR3</accession>
<sequence length="146" mass="16452">MVIIGEGKDRKRLESLAKENIKFLGFLPDEIISQYYQNCAAFIFSGEDDFGLAPVEAMSFGKPVLAYRAGGATETILEGMTGEFFDDLASESLADGVRRLKMNLKNYSPLVIKKRAEKFSEERFEKEIVEFADKICYPESDTNKVI</sequence>
<evidence type="ECO:0000259" key="1">
    <source>
        <dbReference type="Pfam" id="PF00534"/>
    </source>
</evidence>
<comment type="caution">
    <text evidence="2">The sequence shown here is derived from an EMBL/GenBank/DDBJ whole genome shotgun (WGS) entry which is preliminary data.</text>
</comment>
<evidence type="ECO:0000313" key="3">
    <source>
        <dbReference type="Proteomes" id="UP000177247"/>
    </source>
</evidence>
<protein>
    <recommendedName>
        <fullName evidence="1">Glycosyl transferase family 1 domain-containing protein</fullName>
    </recommendedName>
</protein>
<dbReference type="AlphaFoldDB" id="A0A1G2FIR3"/>
<gene>
    <name evidence="2" type="ORF">A3E90_02630</name>
</gene>
<feature type="domain" description="Glycosyl transferase family 1" evidence="1">
    <location>
        <begin position="1"/>
        <end position="103"/>
    </location>
</feature>
<dbReference type="GO" id="GO:0016757">
    <property type="term" value="F:glycosyltransferase activity"/>
    <property type="evidence" value="ECO:0007669"/>
    <property type="project" value="InterPro"/>
</dbReference>